<evidence type="ECO:0000313" key="2">
    <source>
        <dbReference type="EMBL" id="RRD30000.1"/>
    </source>
</evidence>
<keyword evidence="1" id="KW-0812">Transmembrane</keyword>
<accession>A0A3P1V933</accession>
<evidence type="ECO:0000256" key="1">
    <source>
        <dbReference type="SAM" id="Phobius"/>
    </source>
</evidence>
<keyword evidence="1" id="KW-0472">Membrane</keyword>
<dbReference type="Proteomes" id="UP000271272">
    <property type="component" value="Unassembled WGS sequence"/>
</dbReference>
<sequence length="175" mass="18200">MLAFFSAVLLGVTGLNHACLVIAQGRRLHVKDFFVIPHALSAFTAVFITAVLVALGNAFFIIAGLAIMYFFAFCAMAAADRGGSPFAAIGRSCSLVSRSDGFMPVFCITILLYMAGTVTVVGWILLGPVQVLMLARSYVLLSEQSGVPLHPGAGAHGGYGYPGAAGQGYPTGQGH</sequence>
<proteinExistence type="predicted"/>
<name>A0A3P1V933_9ACTO</name>
<protein>
    <submittedName>
        <fullName evidence="2">Uncharacterized protein</fullName>
    </submittedName>
</protein>
<evidence type="ECO:0000313" key="3">
    <source>
        <dbReference type="Proteomes" id="UP000271272"/>
    </source>
</evidence>
<keyword evidence="1" id="KW-1133">Transmembrane helix</keyword>
<keyword evidence="3" id="KW-1185">Reference proteome</keyword>
<feature type="transmembrane region" description="Helical" evidence="1">
    <location>
        <begin position="59"/>
        <end position="79"/>
    </location>
</feature>
<feature type="transmembrane region" description="Helical" evidence="1">
    <location>
        <begin position="102"/>
        <end position="126"/>
    </location>
</feature>
<feature type="transmembrane region" description="Helical" evidence="1">
    <location>
        <begin position="33"/>
        <end position="52"/>
    </location>
</feature>
<comment type="caution">
    <text evidence="2">The sequence shown here is derived from an EMBL/GenBank/DDBJ whole genome shotgun (WGS) entry which is preliminary data.</text>
</comment>
<gene>
    <name evidence="2" type="ORF">EII10_04750</name>
</gene>
<dbReference type="RefSeq" id="WP_124933359.1">
    <property type="nucleotide sequence ID" value="NZ_RQZC01000004.1"/>
</dbReference>
<dbReference type="EMBL" id="RQZC01000004">
    <property type="protein sequence ID" value="RRD30000.1"/>
    <property type="molecule type" value="Genomic_DNA"/>
</dbReference>
<reference evidence="2 3" key="1">
    <citation type="submission" date="2018-11" db="EMBL/GenBank/DDBJ databases">
        <title>Genomes From Bacteria Associated with the Canine Oral Cavity: a Test Case for Automated Genome-Based Taxonomic Assignment.</title>
        <authorList>
            <person name="Coil D.A."/>
            <person name="Jospin G."/>
            <person name="Darling A.E."/>
            <person name="Wallis C."/>
            <person name="Davis I.J."/>
            <person name="Harris S."/>
            <person name="Eisen J.A."/>
            <person name="Holcombe L.J."/>
            <person name="O'Flynn C."/>
        </authorList>
    </citation>
    <scope>NUCLEOTIDE SEQUENCE [LARGE SCALE GENOMIC DNA]</scope>
    <source>
        <strain evidence="2 3">OH5050</strain>
    </source>
</reference>
<dbReference type="OrthoDB" id="3259386at2"/>
<organism evidence="2 3">
    <name type="scientific">Actinomyces bowdenii</name>
    <dbReference type="NCBI Taxonomy" id="131109"/>
    <lineage>
        <taxon>Bacteria</taxon>
        <taxon>Bacillati</taxon>
        <taxon>Actinomycetota</taxon>
        <taxon>Actinomycetes</taxon>
        <taxon>Actinomycetales</taxon>
        <taxon>Actinomycetaceae</taxon>
        <taxon>Actinomyces</taxon>
    </lineage>
</organism>
<dbReference type="AlphaFoldDB" id="A0A3P1V933"/>